<sequence>MTEQPLSETGSDDRKREAAHEVSQQQSALREAKIRQRLRYVWLIGSLIVTIGLGGATAYGFWITNRTPFSYVGLIAGAASTTAAAWLILRNRPDIADEAYQLSEREHKHMLLVSAISREAKKSLRVYRALSWRDIDVYRRKATRNRRVHNLFQAIIIVGSIVVTSLTSAGLTEPILRWGGAGIAALVSVSAGFTGYFKFRERGFNQQQTADAIEKEYNAVELRVGDYDIPDEDKALKIYAQKVEALKEEQRKRELQLEQSSSPEEKQ</sequence>
<feature type="transmembrane region" description="Helical" evidence="2">
    <location>
        <begin position="148"/>
        <end position="169"/>
    </location>
</feature>
<keyword evidence="2" id="KW-1133">Transmembrane helix</keyword>
<dbReference type="Proteomes" id="UP000182740">
    <property type="component" value="Unassembled WGS sequence"/>
</dbReference>
<evidence type="ECO:0008006" key="5">
    <source>
        <dbReference type="Google" id="ProtNLM"/>
    </source>
</evidence>
<feature type="transmembrane region" description="Helical" evidence="2">
    <location>
        <begin position="69"/>
        <end position="89"/>
    </location>
</feature>
<dbReference type="InterPro" id="IPR025325">
    <property type="entry name" value="DUF4231"/>
</dbReference>
<dbReference type="AlphaFoldDB" id="A0A1K1T6Q8"/>
<feature type="compositionally biased region" description="Basic and acidic residues" evidence="1">
    <location>
        <begin position="11"/>
        <end position="20"/>
    </location>
</feature>
<evidence type="ECO:0000256" key="1">
    <source>
        <dbReference type="SAM" id="MobiDB-lite"/>
    </source>
</evidence>
<gene>
    <name evidence="3" type="ORF">SAMN04489730_8356</name>
</gene>
<protein>
    <recommendedName>
        <fullName evidence="5">SMODS and SLOG-associating 2TM effector domain-containing protein</fullName>
    </recommendedName>
</protein>
<accession>A0A1K1T6Q8</accession>
<name>A0A1K1T6Q8_9PSEU</name>
<proteinExistence type="predicted"/>
<keyword evidence="2" id="KW-0472">Membrane</keyword>
<evidence type="ECO:0000256" key="2">
    <source>
        <dbReference type="SAM" id="Phobius"/>
    </source>
</evidence>
<feature type="region of interest" description="Disordered" evidence="1">
    <location>
        <begin position="1"/>
        <end position="24"/>
    </location>
</feature>
<dbReference type="Pfam" id="PF14015">
    <property type="entry name" value="DUF4231"/>
    <property type="match status" value="1"/>
</dbReference>
<organism evidence="3 4">
    <name type="scientific">Amycolatopsis australiensis</name>
    <dbReference type="NCBI Taxonomy" id="546364"/>
    <lineage>
        <taxon>Bacteria</taxon>
        <taxon>Bacillati</taxon>
        <taxon>Actinomycetota</taxon>
        <taxon>Actinomycetes</taxon>
        <taxon>Pseudonocardiales</taxon>
        <taxon>Pseudonocardiaceae</taxon>
        <taxon>Amycolatopsis</taxon>
    </lineage>
</organism>
<dbReference type="RefSeq" id="WP_245805268.1">
    <property type="nucleotide sequence ID" value="NZ_FPJG01000006.1"/>
</dbReference>
<feature type="transmembrane region" description="Helical" evidence="2">
    <location>
        <begin position="175"/>
        <end position="197"/>
    </location>
</feature>
<keyword evidence="4" id="KW-1185">Reference proteome</keyword>
<evidence type="ECO:0000313" key="4">
    <source>
        <dbReference type="Proteomes" id="UP000182740"/>
    </source>
</evidence>
<dbReference type="NCBIfam" id="NF033634">
    <property type="entry name" value="SLATT_1"/>
    <property type="match status" value="1"/>
</dbReference>
<dbReference type="EMBL" id="FPJG01000006">
    <property type="protein sequence ID" value="SFW92055.1"/>
    <property type="molecule type" value="Genomic_DNA"/>
</dbReference>
<feature type="transmembrane region" description="Helical" evidence="2">
    <location>
        <begin position="40"/>
        <end position="63"/>
    </location>
</feature>
<reference evidence="4" key="1">
    <citation type="submission" date="2016-11" db="EMBL/GenBank/DDBJ databases">
        <authorList>
            <person name="Varghese N."/>
            <person name="Submissions S."/>
        </authorList>
    </citation>
    <scope>NUCLEOTIDE SEQUENCE [LARGE SCALE GENOMIC DNA]</scope>
    <source>
        <strain evidence="4">DSM 44671</strain>
    </source>
</reference>
<evidence type="ECO:0000313" key="3">
    <source>
        <dbReference type="EMBL" id="SFW92055.1"/>
    </source>
</evidence>
<keyword evidence="2" id="KW-0812">Transmembrane</keyword>